<sequence length="190" mass="21258">MLNRAPVLLQRMTALRSILDRHDGLGAFRYFNMVVSHTSLHRYGHAQGKTRPWRTNRTKLPTCPPYGSPPKKQHRATTAIGKSRPIVSIPPYLGYLVGRFIGKLKGDVVITIPEIESLMSDLLCVDTPPTTTTGFSDWARSHADTLGLQYTNELARRWTGFRATQATDSCKRSLGYSSRVLQTVSPSRCD</sequence>
<name>A0A1I4UZ79_9NEIS</name>
<dbReference type="STRING" id="83765.SAMN05660284_00045"/>
<dbReference type="EMBL" id="FOVE01000001">
    <property type="protein sequence ID" value="SFM94218.1"/>
    <property type="molecule type" value="Genomic_DNA"/>
</dbReference>
<accession>A0A1I4UZ79</accession>
<reference evidence="3" key="1">
    <citation type="submission" date="2016-10" db="EMBL/GenBank/DDBJ databases">
        <authorList>
            <person name="Varghese N."/>
            <person name="Submissions S."/>
        </authorList>
    </citation>
    <scope>NUCLEOTIDE SEQUENCE [LARGE SCALE GENOMIC DNA]</scope>
    <source>
        <strain evidence="3">DSM 6150</strain>
    </source>
</reference>
<proteinExistence type="predicted"/>
<gene>
    <name evidence="2" type="ORF">SAMN05660284_00045</name>
</gene>
<dbReference type="Proteomes" id="UP000242869">
    <property type="component" value="Unassembled WGS sequence"/>
</dbReference>
<feature type="region of interest" description="Disordered" evidence="1">
    <location>
        <begin position="46"/>
        <end position="75"/>
    </location>
</feature>
<evidence type="ECO:0000313" key="2">
    <source>
        <dbReference type="EMBL" id="SFM94218.1"/>
    </source>
</evidence>
<dbReference type="AlphaFoldDB" id="A0A1I4UZ79"/>
<evidence type="ECO:0000256" key="1">
    <source>
        <dbReference type="SAM" id="MobiDB-lite"/>
    </source>
</evidence>
<protein>
    <submittedName>
        <fullName evidence="2">Uncharacterized protein</fullName>
    </submittedName>
</protein>
<keyword evidence="3" id="KW-1185">Reference proteome</keyword>
<organism evidence="2 3">
    <name type="scientific">Formivibrio citricus</name>
    <dbReference type="NCBI Taxonomy" id="83765"/>
    <lineage>
        <taxon>Bacteria</taxon>
        <taxon>Pseudomonadati</taxon>
        <taxon>Pseudomonadota</taxon>
        <taxon>Betaproteobacteria</taxon>
        <taxon>Neisseriales</taxon>
        <taxon>Chitinibacteraceae</taxon>
        <taxon>Formivibrio</taxon>
    </lineage>
</organism>
<evidence type="ECO:0000313" key="3">
    <source>
        <dbReference type="Proteomes" id="UP000242869"/>
    </source>
</evidence>